<dbReference type="Proteomes" id="UP000789405">
    <property type="component" value="Unassembled WGS sequence"/>
</dbReference>
<evidence type="ECO:0000313" key="2">
    <source>
        <dbReference type="Proteomes" id="UP000789405"/>
    </source>
</evidence>
<dbReference type="AlphaFoldDB" id="A0A9N9FAC7"/>
<sequence length="50" mass="5768">MGSCDWERTPPETLEREGAEIVIVTYAIRDTAAFCWPAFYGALKEKEFMH</sequence>
<proteinExistence type="predicted"/>
<protein>
    <submittedName>
        <fullName evidence="1">21725_t:CDS:1</fullName>
    </submittedName>
</protein>
<name>A0A9N9FAC7_9GLOM</name>
<reference evidence="1" key="1">
    <citation type="submission" date="2021-06" db="EMBL/GenBank/DDBJ databases">
        <authorList>
            <person name="Kallberg Y."/>
            <person name="Tangrot J."/>
            <person name="Rosling A."/>
        </authorList>
    </citation>
    <scope>NUCLEOTIDE SEQUENCE</scope>
    <source>
        <strain evidence="1">MA453B</strain>
    </source>
</reference>
<comment type="caution">
    <text evidence="1">The sequence shown here is derived from an EMBL/GenBank/DDBJ whole genome shotgun (WGS) entry which is preliminary data.</text>
</comment>
<dbReference type="EMBL" id="CAJVPY010001431">
    <property type="protein sequence ID" value="CAG8521717.1"/>
    <property type="molecule type" value="Genomic_DNA"/>
</dbReference>
<evidence type="ECO:0000313" key="1">
    <source>
        <dbReference type="EMBL" id="CAG8521717.1"/>
    </source>
</evidence>
<organism evidence="1 2">
    <name type="scientific">Dentiscutata erythropus</name>
    <dbReference type="NCBI Taxonomy" id="1348616"/>
    <lineage>
        <taxon>Eukaryota</taxon>
        <taxon>Fungi</taxon>
        <taxon>Fungi incertae sedis</taxon>
        <taxon>Mucoromycota</taxon>
        <taxon>Glomeromycotina</taxon>
        <taxon>Glomeromycetes</taxon>
        <taxon>Diversisporales</taxon>
        <taxon>Gigasporaceae</taxon>
        <taxon>Dentiscutata</taxon>
    </lineage>
</organism>
<keyword evidence="2" id="KW-1185">Reference proteome</keyword>
<accession>A0A9N9FAC7</accession>
<gene>
    <name evidence="1" type="ORF">DERYTH_LOCUS3904</name>
</gene>